<dbReference type="KEGG" id="aee:IM676_17850"/>
<dbReference type="EMBL" id="CP063311">
    <property type="protein sequence ID" value="QOV22503.1"/>
    <property type="molecule type" value="Genomic_DNA"/>
</dbReference>
<evidence type="ECO:0000256" key="5">
    <source>
        <dbReference type="ARBA" id="ARBA00022801"/>
    </source>
</evidence>
<keyword evidence="9" id="KW-1185">Reference proteome</keyword>
<dbReference type="Gene3D" id="3.20.20.190">
    <property type="entry name" value="Phosphatidylinositol (PI) phosphodiesterase"/>
    <property type="match status" value="2"/>
</dbReference>
<name>A0A7S6RCN9_9CYAN</name>
<organism evidence="8 9">
    <name type="scientific">Anabaenopsis elenkinii CCIBt3563</name>
    <dbReference type="NCBI Taxonomy" id="2779889"/>
    <lineage>
        <taxon>Bacteria</taxon>
        <taxon>Bacillati</taxon>
        <taxon>Cyanobacteriota</taxon>
        <taxon>Cyanophyceae</taxon>
        <taxon>Nostocales</taxon>
        <taxon>Nodulariaceae</taxon>
        <taxon>Anabaenopsis</taxon>
    </lineage>
</organism>
<dbReference type="CDD" id="cd08602">
    <property type="entry name" value="GDPD_ScGlpQ1_like"/>
    <property type="match status" value="2"/>
</dbReference>
<evidence type="ECO:0000256" key="6">
    <source>
        <dbReference type="ARBA" id="ARBA00047512"/>
    </source>
</evidence>
<dbReference type="SUPFAM" id="SSF51120">
    <property type="entry name" value="beta-Roll"/>
    <property type="match status" value="2"/>
</dbReference>
<reference evidence="9" key="1">
    <citation type="submission" date="2020-10" db="EMBL/GenBank/DDBJ databases">
        <title>Genome-based taxonomic classification of the species Anabaenopsis elenkinii.</title>
        <authorList>
            <person name="Delbaje E."/>
            <person name="Andreote A.P.D."/>
            <person name="Pellegrinetti T.A."/>
            <person name="Cruz R.B."/>
            <person name="Branco L.H.Z."/>
            <person name="Fiore M.F."/>
        </authorList>
    </citation>
    <scope>NUCLEOTIDE SEQUENCE [LARGE SCALE GENOMIC DNA]</scope>
    <source>
        <strain evidence="9">CCIBt3563</strain>
    </source>
</reference>
<evidence type="ECO:0000259" key="7">
    <source>
        <dbReference type="PROSITE" id="PS51704"/>
    </source>
</evidence>
<dbReference type="InterPro" id="IPR030395">
    <property type="entry name" value="GP_PDE_dom"/>
</dbReference>
<dbReference type="SUPFAM" id="SSF51695">
    <property type="entry name" value="PLC-like phosphodiesterases"/>
    <property type="match status" value="2"/>
</dbReference>
<dbReference type="GO" id="GO:0006071">
    <property type="term" value="P:glycerol metabolic process"/>
    <property type="evidence" value="ECO:0007669"/>
    <property type="project" value="UniProtKB-KW"/>
</dbReference>
<evidence type="ECO:0000313" key="9">
    <source>
        <dbReference type="Proteomes" id="UP000593846"/>
    </source>
</evidence>
<comment type="similarity">
    <text evidence="1">Belongs to the glycerophosphoryl diester phosphodiesterase family.</text>
</comment>
<protein>
    <recommendedName>
        <fullName evidence="2">glycerophosphodiester phosphodiesterase</fullName>
        <ecNumber evidence="2">3.1.4.46</ecNumber>
    </recommendedName>
</protein>
<dbReference type="PANTHER" id="PTHR43620:SF7">
    <property type="entry name" value="GLYCEROPHOSPHODIESTER PHOSPHODIESTERASE GDPD5-RELATED"/>
    <property type="match status" value="1"/>
</dbReference>
<dbReference type="PRINTS" id="PR00313">
    <property type="entry name" value="CABNDNGRPT"/>
</dbReference>
<dbReference type="InterPro" id="IPR011049">
    <property type="entry name" value="Serralysin-like_metalloprot_C"/>
</dbReference>
<dbReference type="InterPro" id="IPR017946">
    <property type="entry name" value="PLC-like_Pdiesterase_TIM-brl"/>
</dbReference>
<dbReference type="GO" id="GO:0042597">
    <property type="term" value="C:periplasmic space"/>
    <property type="evidence" value="ECO:0007669"/>
    <property type="project" value="TreeGrafter"/>
</dbReference>
<evidence type="ECO:0000256" key="2">
    <source>
        <dbReference type="ARBA" id="ARBA00012247"/>
    </source>
</evidence>
<dbReference type="Gene3D" id="2.160.20.160">
    <property type="match status" value="1"/>
</dbReference>
<dbReference type="EC" id="3.1.4.46" evidence="2"/>
<feature type="domain" description="GP-PDE" evidence="7">
    <location>
        <begin position="184"/>
        <end position="528"/>
    </location>
</feature>
<dbReference type="Pfam" id="PF00353">
    <property type="entry name" value="HemolysinCabind"/>
    <property type="match status" value="2"/>
</dbReference>
<dbReference type="Pfam" id="PF03009">
    <property type="entry name" value="GDPD"/>
    <property type="match status" value="2"/>
</dbReference>
<keyword evidence="4" id="KW-0319">Glycerol metabolism</keyword>
<dbReference type="Proteomes" id="UP000593846">
    <property type="component" value="Chromosome"/>
</dbReference>
<sequence length="1356" mass="146439">MSQPKVTLIGFASLPADSFADGPSSGVAITGNTNGRITPFDRQPIQGFSAVQRADADSFWLMSDNGFGSKANSPDYLLRIYRATPNFRTAAGGDATVNVLGFVQLSDPDNRIPFAIVNENTSDRLLTGADFDPESLVVAADGTFWIGEEFGPYLLHFDSTGRLLQAPIPTPNYFTLNTLDGKPPIVIGHRGASGELPEHTLGAYKLAIERGADFIEPDLVSTKDGVLIARHEPNLIATTDVASRPEFADRRTTKIIDGVTEEGFFASDFTLAEIKTLRAIMPQGFRPQVFNGIYEVPTLQEIIELVQQIEADTGKKIGIYPETKHPTFHNNLGLSLEEPLLATLEQTGFTDPSRIYIQSFEVGNLKKLSQLTDIPLVQLLDAVDVNLDGSLIETQPYDFIVSGDPRTYADLRTPAGLQEIATYASGIGPWKRMIISVQGVDLNGDGLADDVNGDGVVNDADKTTTSPTSLVQDAHAAGLVVHPYTFRNEGRFLAANYNGNPVNEYIDFIRLGIDGYFTDFPGTGNQVRNQLTGPLVISPDNPSLLPPEFASLDGTAPLVIGHRGASGLRPEHTLEAYKLAIADGADFIEPDLVPTKDGYLIARHENALALLNPNGSVNRTVTSTDVYERPEFADRFTTKVIDGQTYRGWFSEDFTLAEIKTLNSIERLPDLRGTSFDNDGLKVPTLEEIIDLVKQVEVETGRKIGIYPETKHPTFFATQGTLLDGTTPININLGQVLIDTLVAENFTDPSRIFIQSFEVGNLKELKQTIMPAAGVDIPLVQLLGGASGRPYDFVVSGDPRTYGDLTRPEQLAEIATYAAGIGPNKRLIVPSVGGQLQAPTTLVQDAHAAGLIVHPYTFRNESIFLAAEYNGDPKIEYQQFIDLGVDGLFTDFPGTNSLVLQQYLGEPVFSNLARSRGFEGMAISPDKRTIYPMLEGTVLGDPANSLRIYRFDAQLKEFQDLVGYYRMEQPNHAIGALTVVNDNEFLVIERDNGQGPTARFKKVFKVDFSQIDANGFVSKEEIVDLLNISDPNDLNGDGNTIFTFPFVTIEAVVVIDENTLLLTNDNNYPFSVGRPPAIDNNEIIILRLEQPLNLPRPGVVMGTANNDDLILNSNQSGVTVFTGNGNDTVEASLTSNVTVNSGRGDDVISMGSNSYVSGGDGDDILYLGSQGPAGGTVLDGGRGNDTLMVVEANGTNMLLGGADHDRLQVAEGRGQMLFGGSGRDVLRSSPDGHNRLYGGSGDDQLFSTVGDRLFGGDGNDSLYAGQGGNNLLWGGAGADNFWLVVAGSLPSAINVVKDFEVEVDRIGMGGITSNQVNLLSQNGNTLIQVGNTDVALLEGISPTQLNLSNSQQFLFI</sequence>
<dbReference type="PANTHER" id="PTHR43620">
    <property type="entry name" value="GLYCEROPHOSPHORYL DIESTER PHOSPHODIESTERASE"/>
    <property type="match status" value="1"/>
</dbReference>
<feature type="domain" description="GP-PDE" evidence="7">
    <location>
        <begin position="557"/>
        <end position="900"/>
    </location>
</feature>
<comment type="catalytic activity">
    <reaction evidence="6">
        <text>a sn-glycero-3-phosphodiester + H2O = an alcohol + sn-glycerol 3-phosphate + H(+)</text>
        <dbReference type="Rhea" id="RHEA:12969"/>
        <dbReference type="ChEBI" id="CHEBI:15377"/>
        <dbReference type="ChEBI" id="CHEBI:15378"/>
        <dbReference type="ChEBI" id="CHEBI:30879"/>
        <dbReference type="ChEBI" id="CHEBI:57597"/>
        <dbReference type="ChEBI" id="CHEBI:83408"/>
        <dbReference type="EC" id="3.1.4.46"/>
    </reaction>
</comment>
<dbReference type="Pfam" id="PF13449">
    <property type="entry name" value="Phytase-like"/>
    <property type="match status" value="2"/>
</dbReference>
<dbReference type="InterPro" id="IPR001343">
    <property type="entry name" value="Hemolysn_Ca-bd"/>
</dbReference>
<dbReference type="GO" id="GO:0005509">
    <property type="term" value="F:calcium ion binding"/>
    <property type="evidence" value="ECO:0007669"/>
    <property type="project" value="InterPro"/>
</dbReference>
<keyword evidence="3" id="KW-0732">Signal</keyword>
<gene>
    <name evidence="8" type="ORF">IM676_17850</name>
</gene>
<dbReference type="InterPro" id="IPR027372">
    <property type="entry name" value="Phytase-like_dom"/>
</dbReference>
<evidence type="ECO:0000313" key="8">
    <source>
        <dbReference type="EMBL" id="QOV22503.1"/>
    </source>
</evidence>
<evidence type="ECO:0000256" key="4">
    <source>
        <dbReference type="ARBA" id="ARBA00022798"/>
    </source>
</evidence>
<keyword evidence="5" id="KW-0378">Hydrolase</keyword>
<proteinExistence type="inferred from homology"/>
<dbReference type="PROSITE" id="PS51704">
    <property type="entry name" value="GP_PDE"/>
    <property type="match status" value="2"/>
</dbReference>
<evidence type="ECO:0000256" key="3">
    <source>
        <dbReference type="ARBA" id="ARBA00022729"/>
    </source>
</evidence>
<accession>A0A7S6RCN9</accession>
<evidence type="ECO:0000256" key="1">
    <source>
        <dbReference type="ARBA" id="ARBA00007277"/>
    </source>
</evidence>
<dbReference type="GO" id="GO:0008889">
    <property type="term" value="F:glycerophosphodiester phosphodiesterase activity"/>
    <property type="evidence" value="ECO:0007669"/>
    <property type="project" value="UniProtKB-EC"/>
</dbReference>
<dbReference type="GO" id="GO:0006629">
    <property type="term" value="P:lipid metabolic process"/>
    <property type="evidence" value="ECO:0007669"/>
    <property type="project" value="InterPro"/>
</dbReference>